<gene>
    <name evidence="2" type="ORF">UFOVP1130_131</name>
</gene>
<dbReference type="GO" id="GO:0032259">
    <property type="term" value="P:methylation"/>
    <property type="evidence" value="ECO:0007669"/>
    <property type="project" value="UniProtKB-KW"/>
</dbReference>
<feature type="domain" description="Methyltransferase type 11" evidence="1">
    <location>
        <begin position="29"/>
        <end position="78"/>
    </location>
</feature>
<dbReference type="SUPFAM" id="SSF53335">
    <property type="entry name" value="S-adenosyl-L-methionine-dependent methyltransferases"/>
    <property type="match status" value="1"/>
</dbReference>
<dbReference type="GO" id="GO:0008757">
    <property type="term" value="F:S-adenosylmethionine-dependent methyltransferase activity"/>
    <property type="evidence" value="ECO:0007669"/>
    <property type="project" value="InterPro"/>
</dbReference>
<accession>A0A6J5QXN3</accession>
<dbReference type="Pfam" id="PF08241">
    <property type="entry name" value="Methyltransf_11"/>
    <property type="match status" value="1"/>
</dbReference>
<protein>
    <submittedName>
        <fullName evidence="2">Methyltransferase type 11</fullName>
    </submittedName>
</protein>
<dbReference type="Gene3D" id="3.40.50.150">
    <property type="entry name" value="Vaccinia Virus protein VP39"/>
    <property type="match status" value="1"/>
</dbReference>
<dbReference type="InterPro" id="IPR029063">
    <property type="entry name" value="SAM-dependent_MTases_sf"/>
</dbReference>
<organism evidence="2">
    <name type="scientific">uncultured Caudovirales phage</name>
    <dbReference type="NCBI Taxonomy" id="2100421"/>
    <lineage>
        <taxon>Viruses</taxon>
        <taxon>Duplodnaviria</taxon>
        <taxon>Heunggongvirae</taxon>
        <taxon>Uroviricota</taxon>
        <taxon>Caudoviricetes</taxon>
        <taxon>Peduoviridae</taxon>
        <taxon>Maltschvirus</taxon>
        <taxon>Maltschvirus maltsch</taxon>
    </lineage>
</organism>
<reference evidence="2" key="1">
    <citation type="submission" date="2020-05" db="EMBL/GenBank/DDBJ databases">
        <authorList>
            <person name="Chiriac C."/>
            <person name="Salcher M."/>
            <person name="Ghai R."/>
            <person name="Kavagutti S V."/>
        </authorList>
    </citation>
    <scope>NUCLEOTIDE SEQUENCE</scope>
</reference>
<dbReference type="InterPro" id="IPR013216">
    <property type="entry name" value="Methyltransf_11"/>
</dbReference>
<sequence>MKLLNVGCGTHYAEGWVNADTWETEDTKPDIKVTPGQPYPFGDNYFDAIYMGHVLEHIPWLEVSAFLKDMQRIAKPNAPMLVVGPDVHKTIKRWKDGQEPWWMVESVMEHLDVPSTHVPGLEWWDGAHHHWNCHETRVEKLLNSLEFKSVVNVFDAIPNDPEGKTWVDEKNKIEWPVVGKYYWQLAFLCRNR</sequence>
<dbReference type="EMBL" id="LR797078">
    <property type="protein sequence ID" value="CAB4185808.1"/>
    <property type="molecule type" value="Genomic_DNA"/>
</dbReference>
<evidence type="ECO:0000313" key="2">
    <source>
        <dbReference type="EMBL" id="CAB4185808.1"/>
    </source>
</evidence>
<proteinExistence type="predicted"/>
<keyword evidence="2" id="KW-0808">Transferase</keyword>
<evidence type="ECO:0000259" key="1">
    <source>
        <dbReference type="Pfam" id="PF08241"/>
    </source>
</evidence>
<name>A0A6J5QXN3_9CAUD</name>
<keyword evidence="2" id="KW-0489">Methyltransferase</keyword>